<accession>A0ABD3BPI2</accession>
<dbReference type="InterPro" id="IPR036875">
    <property type="entry name" value="Znf_CCHC_sf"/>
</dbReference>
<dbReference type="SUPFAM" id="SSF56235">
    <property type="entry name" value="N-terminal nucleophile aminohydrolases (Ntn hydrolases)"/>
    <property type="match status" value="1"/>
</dbReference>
<evidence type="ECO:0000313" key="3">
    <source>
        <dbReference type="EMBL" id="KAL3619380.1"/>
    </source>
</evidence>
<evidence type="ECO:0000259" key="2">
    <source>
        <dbReference type="PROSITE" id="PS50158"/>
    </source>
</evidence>
<protein>
    <recommendedName>
        <fullName evidence="2">CCHC-type domain-containing protein</fullName>
    </recommendedName>
</protein>
<dbReference type="InterPro" id="IPR029055">
    <property type="entry name" value="Ntn_hydrolases_N"/>
</dbReference>
<name>A0ABD3BPI2_9LAMI</name>
<comment type="caution">
    <text evidence="3">The sequence shown here is derived from an EMBL/GenBank/DDBJ whole genome shotgun (WGS) entry which is preliminary data.</text>
</comment>
<dbReference type="SUPFAM" id="SSF57756">
    <property type="entry name" value="Retrovirus zinc finger-like domains"/>
    <property type="match status" value="1"/>
</dbReference>
<dbReference type="InterPro" id="IPR001878">
    <property type="entry name" value="Znf_CCHC"/>
</dbReference>
<dbReference type="GO" id="GO:0000502">
    <property type="term" value="C:proteasome complex"/>
    <property type="evidence" value="ECO:0007669"/>
    <property type="project" value="UniProtKB-ARBA"/>
</dbReference>
<gene>
    <name evidence="3" type="ORF">CASFOL_036950</name>
</gene>
<dbReference type="PROSITE" id="PS50158">
    <property type="entry name" value="ZF_CCHC"/>
    <property type="match status" value="1"/>
</dbReference>
<dbReference type="PANTHER" id="PTHR17630">
    <property type="entry name" value="DIENELACTONE HYDROLASE"/>
    <property type="match status" value="1"/>
</dbReference>
<evidence type="ECO:0000256" key="1">
    <source>
        <dbReference type="PROSITE-ProRule" id="PRU00047"/>
    </source>
</evidence>
<dbReference type="AlphaFoldDB" id="A0ABD3BPI2"/>
<feature type="domain" description="CCHC-type" evidence="2">
    <location>
        <begin position="290"/>
        <end position="305"/>
    </location>
</feature>
<dbReference type="Proteomes" id="UP001632038">
    <property type="component" value="Unassembled WGS sequence"/>
</dbReference>
<evidence type="ECO:0000313" key="4">
    <source>
        <dbReference type="Proteomes" id="UP001632038"/>
    </source>
</evidence>
<dbReference type="Pfam" id="PF00227">
    <property type="entry name" value="Proteasome"/>
    <property type="match status" value="1"/>
</dbReference>
<proteinExistence type="predicted"/>
<keyword evidence="1" id="KW-0479">Metal-binding</keyword>
<dbReference type="Gene3D" id="3.60.20.10">
    <property type="entry name" value="Glutamine Phosphoribosylpyrophosphate, subunit 1, domain 1"/>
    <property type="match status" value="1"/>
</dbReference>
<dbReference type="GO" id="GO:0008270">
    <property type="term" value="F:zinc ion binding"/>
    <property type="evidence" value="ECO:0007669"/>
    <property type="project" value="UniProtKB-KW"/>
</dbReference>
<organism evidence="3 4">
    <name type="scientific">Castilleja foliolosa</name>
    <dbReference type="NCBI Taxonomy" id="1961234"/>
    <lineage>
        <taxon>Eukaryota</taxon>
        <taxon>Viridiplantae</taxon>
        <taxon>Streptophyta</taxon>
        <taxon>Embryophyta</taxon>
        <taxon>Tracheophyta</taxon>
        <taxon>Spermatophyta</taxon>
        <taxon>Magnoliopsida</taxon>
        <taxon>eudicotyledons</taxon>
        <taxon>Gunneridae</taxon>
        <taxon>Pentapetalae</taxon>
        <taxon>asterids</taxon>
        <taxon>lamiids</taxon>
        <taxon>Lamiales</taxon>
        <taxon>Orobanchaceae</taxon>
        <taxon>Pedicularideae</taxon>
        <taxon>Castillejinae</taxon>
        <taxon>Castilleja</taxon>
    </lineage>
</organism>
<keyword evidence="4" id="KW-1185">Reference proteome</keyword>
<keyword evidence="1" id="KW-0862">Zinc</keyword>
<dbReference type="Gene3D" id="4.10.60.10">
    <property type="entry name" value="Zinc finger, CCHC-type"/>
    <property type="match status" value="1"/>
</dbReference>
<dbReference type="EMBL" id="JAVIJP010000069">
    <property type="protein sequence ID" value="KAL3619380.1"/>
    <property type="molecule type" value="Genomic_DNA"/>
</dbReference>
<dbReference type="Pfam" id="PF00098">
    <property type="entry name" value="zf-CCHC"/>
    <property type="match status" value="1"/>
</dbReference>
<sequence>MKQGSAVIVLRLTPRSSSRLPTRRAELSLNQKKIFKVDDHICIAIVGLTMDGRVMSRYMPTRMALPFFISVTTSAGKQIDSRNNHGSSTLATNKNKFSDVARDVSRFATVALAGVDSEEIQVSADHTKWIGTFQSKQDFIDVVEVLHLALTIFSGLGKQTDFDVVDNLWLESSSWECCENPPTLSSSSRVGSIIELARLKTYVSGSSDSKLTILLVADVYMKTADKIAAAGFYVVVTDFFYGDPFDPANEVKPLLVWKSLHGPAKAFEDAKPVIEAKPLDVVFTPGQQDKCFICGQVGHLAAECKGKAKRKAGEFGEKCDADIVEEVEEPKKFGIYV</sequence>
<reference evidence="4" key="1">
    <citation type="journal article" date="2024" name="IScience">
        <title>Strigolactones Initiate the Formation of Haustorium-like Structures in Castilleja.</title>
        <authorList>
            <person name="Buerger M."/>
            <person name="Peterson D."/>
            <person name="Chory J."/>
        </authorList>
    </citation>
    <scope>NUCLEOTIDE SEQUENCE [LARGE SCALE GENOMIC DNA]</scope>
</reference>
<dbReference type="PANTHER" id="PTHR17630:SF44">
    <property type="entry name" value="PROTEIN AIM2"/>
    <property type="match status" value="1"/>
</dbReference>
<dbReference type="InterPro" id="IPR001353">
    <property type="entry name" value="Proteasome_sua/b"/>
</dbReference>
<keyword evidence="1" id="KW-0863">Zinc-finger</keyword>
<dbReference type="SMART" id="SM00343">
    <property type="entry name" value="ZnF_C2HC"/>
    <property type="match status" value="1"/>
</dbReference>